<evidence type="ECO:0000256" key="6">
    <source>
        <dbReference type="ARBA" id="ARBA00022723"/>
    </source>
</evidence>
<dbReference type="GO" id="GO:0000287">
    <property type="term" value="F:magnesium ion binding"/>
    <property type="evidence" value="ECO:0007669"/>
    <property type="project" value="InterPro"/>
</dbReference>
<dbReference type="Pfam" id="PF24947">
    <property type="entry name" value="PGM1_C_vert_fung"/>
    <property type="match status" value="1"/>
</dbReference>
<dbReference type="PANTHER" id="PTHR22573:SF2">
    <property type="entry name" value="PHOSPHOGLUCOMUTASE"/>
    <property type="match status" value="1"/>
</dbReference>
<dbReference type="PROSITE" id="PS00710">
    <property type="entry name" value="PGM_PMM"/>
    <property type="match status" value="1"/>
</dbReference>
<dbReference type="FunFam" id="3.40.120.10:FF:000004">
    <property type="entry name" value="Phosphoglucomutase 5"/>
    <property type="match status" value="1"/>
</dbReference>
<dbReference type="OMA" id="WIQDRAN"/>
<evidence type="ECO:0000259" key="9">
    <source>
        <dbReference type="Pfam" id="PF02878"/>
    </source>
</evidence>
<evidence type="ECO:0000256" key="1">
    <source>
        <dbReference type="ARBA" id="ARBA00000443"/>
    </source>
</evidence>
<evidence type="ECO:0000313" key="12">
    <source>
        <dbReference type="EMBL" id="CBZ51651.1"/>
    </source>
</evidence>
<evidence type="ECO:0000259" key="11">
    <source>
        <dbReference type="Pfam" id="PF02880"/>
    </source>
</evidence>
<dbReference type="PRINTS" id="PR00509">
    <property type="entry name" value="PGMPMM"/>
</dbReference>
<dbReference type="OrthoDB" id="2291at2759"/>
<feature type="domain" description="Alpha-D-phosphohexomutase alpha/beta/alpha" evidence="11">
    <location>
        <begin position="448"/>
        <end position="528"/>
    </location>
</feature>
<keyword evidence="7" id="KW-0460">Magnesium</keyword>
<dbReference type="InterPro" id="IPR005841">
    <property type="entry name" value="Alpha-D-phosphohexomutase_SF"/>
</dbReference>
<keyword evidence="6" id="KW-0479">Metal-binding</keyword>
<dbReference type="FunFam" id="3.30.310.50:FF:000002">
    <property type="entry name" value="Phosphoglucomutase 5"/>
    <property type="match status" value="1"/>
</dbReference>
<evidence type="ECO:0000313" key="13">
    <source>
        <dbReference type="Proteomes" id="UP000007494"/>
    </source>
</evidence>
<dbReference type="Pfam" id="PF02880">
    <property type="entry name" value="PGM_PMM_III"/>
    <property type="match status" value="1"/>
</dbReference>
<dbReference type="InParanoid" id="F0VDD6"/>
<dbReference type="PANTHER" id="PTHR22573">
    <property type="entry name" value="PHOSPHOHEXOMUTASE FAMILY MEMBER"/>
    <property type="match status" value="1"/>
</dbReference>
<dbReference type="EMBL" id="FR823386">
    <property type="protein sequence ID" value="CBZ51651.1"/>
    <property type="molecule type" value="Genomic_DNA"/>
</dbReference>
<dbReference type="InterPro" id="IPR036900">
    <property type="entry name" value="A-D-PHexomutase_C_sf"/>
</dbReference>
<accession>F0VDD6</accession>
<dbReference type="SUPFAM" id="SSF53738">
    <property type="entry name" value="Phosphoglucomutase, first 3 domains"/>
    <property type="match status" value="3"/>
</dbReference>
<comment type="cofactor">
    <cofactor evidence="2">
        <name>Mg(2+)</name>
        <dbReference type="ChEBI" id="CHEBI:18420"/>
    </cofactor>
</comment>
<gene>
    <name evidence="12" type="ORF">NCLIV_014450</name>
</gene>
<dbReference type="Pfam" id="PF02879">
    <property type="entry name" value="PGM_PMM_II"/>
    <property type="match status" value="1"/>
</dbReference>
<protein>
    <recommendedName>
        <fullName evidence="4">phosphoglucomutase (alpha-D-glucose-1,6-bisphosphate-dependent)</fullName>
        <ecNumber evidence="4">5.4.2.2</ecNumber>
    </recommendedName>
</protein>
<name>F0VDD6_NEOCL</name>
<evidence type="ECO:0000256" key="4">
    <source>
        <dbReference type="ARBA" id="ARBA00012728"/>
    </source>
</evidence>
<keyword evidence="13" id="KW-1185">Reference proteome</keyword>
<dbReference type="GO" id="GO:0005975">
    <property type="term" value="P:carbohydrate metabolic process"/>
    <property type="evidence" value="ECO:0007669"/>
    <property type="project" value="InterPro"/>
</dbReference>
<evidence type="ECO:0000256" key="5">
    <source>
        <dbReference type="ARBA" id="ARBA00022553"/>
    </source>
</evidence>
<dbReference type="SUPFAM" id="SSF55957">
    <property type="entry name" value="Phosphoglucomutase, C-terminal domain"/>
    <property type="match status" value="1"/>
</dbReference>
<dbReference type="CDD" id="cd03085">
    <property type="entry name" value="PGM1"/>
    <property type="match status" value="1"/>
</dbReference>
<dbReference type="RefSeq" id="XP_003881684.1">
    <property type="nucleotide sequence ID" value="XM_003881635.1"/>
</dbReference>
<dbReference type="NCBIfam" id="NF005737">
    <property type="entry name" value="PRK07564.1-1"/>
    <property type="match status" value="1"/>
</dbReference>
<dbReference type="AlphaFoldDB" id="F0VDD6"/>
<evidence type="ECO:0000256" key="3">
    <source>
        <dbReference type="ARBA" id="ARBA00010231"/>
    </source>
</evidence>
<dbReference type="InterPro" id="IPR016055">
    <property type="entry name" value="A-D-PHexomutase_a/b/a-I/II/III"/>
</dbReference>
<dbReference type="InterPro" id="IPR016066">
    <property type="entry name" value="A-D-PHexomutase_CS"/>
</dbReference>
<dbReference type="InterPro" id="IPR005846">
    <property type="entry name" value="A-D-PHexomutase_a/b/a-III"/>
</dbReference>
<dbReference type="InterPro" id="IPR005845">
    <property type="entry name" value="A-D-PHexomutase_a/b/a-II"/>
</dbReference>
<organism evidence="12 13">
    <name type="scientific">Neospora caninum (strain Liverpool)</name>
    <dbReference type="NCBI Taxonomy" id="572307"/>
    <lineage>
        <taxon>Eukaryota</taxon>
        <taxon>Sar</taxon>
        <taxon>Alveolata</taxon>
        <taxon>Apicomplexa</taxon>
        <taxon>Conoidasida</taxon>
        <taxon>Coccidia</taxon>
        <taxon>Eucoccidiorida</taxon>
        <taxon>Eimeriorina</taxon>
        <taxon>Sarcocystidae</taxon>
        <taxon>Neospora</taxon>
    </lineage>
</organism>
<dbReference type="EC" id="5.4.2.2" evidence="4"/>
<comment type="catalytic activity">
    <reaction evidence="1">
        <text>alpha-D-glucose 1-phosphate = alpha-D-glucose 6-phosphate</text>
        <dbReference type="Rhea" id="RHEA:23536"/>
        <dbReference type="ChEBI" id="CHEBI:58225"/>
        <dbReference type="ChEBI" id="CHEBI:58601"/>
        <dbReference type="EC" id="5.4.2.2"/>
    </reaction>
</comment>
<dbReference type="GO" id="GO:0004614">
    <property type="term" value="F:phosphoglucomutase activity"/>
    <property type="evidence" value="ECO:0007669"/>
    <property type="project" value="UniProtKB-EC"/>
</dbReference>
<dbReference type="InterPro" id="IPR005844">
    <property type="entry name" value="A-D-PHexomutase_a/b/a-I"/>
</dbReference>
<keyword evidence="5" id="KW-0597">Phosphoprotein</keyword>
<sequence length="719" mass="79244">MFVCRLCRSISTIAAELPVADGTPLRVAKKLFLTSCLLKTFRCNHGGGAKSAAVLCRASVRTPHLLPLVALRASFLSSFGSIVTTAKASRMRAKKEGCSGSASQSHKGLSSDRILSRPTTAYQDQKPGTSGLRKKTKVFMQKDYLANFAQSVFDCLPEEEKKGGTLLVSGDGRYFSHEAIYEICAIAAGNGVGRVWIGLNGLASTPACSAIIRGRENGVCFGGFLLTASHNPGGIDEDFGVKYDTGNGAPGNEVLMNQVWEKSKKLATIKYAELPKFSLDKLGVQVNLDGAFQVEVIDPIEDWMHLMKEAFHFPAIRRLLALPYFSFVYDAMHGVSGPYAEKLFLEELGAKPESLMRQVPLPDFGGHHPDPNLTYAAELVAKMKVFHPDQIDASTPLFGAAGDGDCDRNMILGRGFFVTPSDSVALIALYAEKCLPFFFVDKATGKGGLTGLARSMPTSRALDNVAKKLNKDVYETPTGWKYFTNLMDANRISICGEESFGTGSVHVREKDGLWAILCWLSILAYRNGCMADVERERAAAKADKPVDVSPPATKEDFVSVQRIVEEFWKEYGRNFYCRYDFENKDSTAAHQMMHDLEELSKSSPTEIVAKVASHVDEKLLKEMEIESMDWFKYTDPVDQQVSDHQGVRLFLKGGSRIIWRLSGTGSTGATIRVYMERYESDSSKVLQDERTALKDIATFALQFCDMKKYIGTEEPTVIT</sequence>
<dbReference type="InterPro" id="IPR045244">
    <property type="entry name" value="PGM"/>
</dbReference>
<evidence type="ECO:0000256" key="2">
    <source>
        <dbReference type="ARBA" id="ARBA00001946"/>
    </source>
</evidence>
<dbReference type="Gene3D" id="3.40.120.10">
    <property type="entry name" value="Alpha-D-Glucose-1,6-Bisphosphate, subunit A, domain 3"/>
    <property type="match status" value="3"/>
</dbReference>
<feature type="domain" description="Alpha-D-phosphohexomutase alpha/beta/alpha" evidence="10">
    <location>
        <begin position="324"/>
        <end position="412"/>
    </location>
</feature>
<dbReference type="eggNOG" id="KOG0625">
    <property type="taxonomic scope" value="Eukaryota"/>
</dbReference>
<dbReference type="GO" id="GO:0005829">
    <property type="term" value="C:cytosol"/>
    <property type="evidence" value="ECO:0007669"/>
    <property type="project" value="TreeGrafter"/>
</dbReference>
<evidence type="ECO:0000259" key="10">
    <source>
        <dbReference type="Pfam" id="PF02879"/>
    </source>
</evidence>
<proteinExistence type="inferred from homology"/>
<comment type="similarity">
    <text evidence="3">Belongs to the phosphohexose mutase family.</text>
</comment>
<dbReference type="Pfam" id="PF02878">
    <property type="entry name" value="PGM_PMM_I"/>
    <property type="match status" value="1"/>
</dbReference>
<evidence type="ECO:0000256" key="8">
    <source>
        <dbReference type="ARBA" id="ARBA00023235"/>
    </source>
</evidence>
<keyword evidence="8" id="KW-0413">Isomerase</keyword>
<reference evidence="13" key="1">
    <citation type="journal article" date="2012" name="PLoS Pathog.">
        <title>Comparative genomics of the apicomplexan parasites Toxoplasma gondii and Neospora caninum: Coccidia differing in host range and transmission strategy.</title>
        <authorList>
            <person name="Reid A.J."/>
            <person name="Vermont S.J."/>
            <person name="Cotton J.A."/>
            <person name="Harris D."/>
            <person name="Hill-Cawthorne G.A."/>
            <person name="Konen-Waisman S."/>
            <person name="Latham S.M."/>
            <person name="Mourier T."/>
            <person name="Norton R."/>
            <person name="Quail M.A."/>
            <person name="Sanders M."/>
            <person name="Shanmugam D."/>
            <person name="Sohal A."/>
            <person name="Wasmuth J.D."/>
            <person name="Brunk B."/>
            <person name="Grigg M.E."/>
            <person name="Howard J.C."/>
            <person name="Parkinson J."/>
            <person name="Roos D.S."/>
            <person name="Trees A.J."/>
            <person name="Berriman M."/>
            <person name="Pain A."/>
            <person name="Wastling J.M."/>
        </authorList>
    </citation>
    <scope>NUCLEOTIDE SEQUENCE [LARGE SCALE GENOMIC DNA]</scope>
    <source>
        <strain evidence="13">Liverpool</strain>
    </source>
</reference>
<dbReference type="GeneID" id="13444039"/>
<dbReference type="Gene3D" id="3.30.310.50">
    <property type="entry name" value="Alpha-D-phosphohexomutase, C-terminal domain"/>
    <property type="match status" value="1"/>
</dbReference>
<feature type="domain" description="Alpha-D-phosphohexomutase alpha/beta/alpha" evidence="9">
    <location>
        <begin position="125"/>
        <end position="265"/>
    </location>
</feature>
<evidence type="ECO:0000256" key="7">
    <source>
        <dbReference type="ARBA" id="ARBA00022842"/>
    </source>
</evidence>
<dbReference type="Proteomes" id="UP000007494">
    <property type="component" value="Chromosome V"/>
</dbReference>
<dbReference type="VEuPathDB" id="ToxoDB:NCLIV_014450"/>